<comment type="caution">
    <text evidence="3">The sequence shown here is derived from an EMBL/GenBank/DDBJ whole genome shotgun (WGS) entry which is preliminary data.</text>
</comment>
<organism evidence="3 4">
    <name type="scientific">Cellulomonas chitinilytica</name>
    <dbReference type="NCBI Taxonomy" id="398759"/>
    <lineage>
        <taxon>Bacteria</taxon>
        <taxon>Bacillati</taxon>
        <taxon>Actinomycetota</taxon>
        <taxon>Actinomycetes</taxon>
        <taxon>Micrococcales</taxon>
        <taxon>Cellulomonadaceae</taxon>
        <taxon>Cellulomonas</taxon>
    </lineage>
</organism>
<keyword evidence="4" id="KW-1185">Reference proteome</keyword>
<keyword evidence="2" id="KW-1133">Transmembrane helix</keyword>
<name>A0A919P5C4_9CELL</name>
<proteinExistence type="predicted"/>
<evidence type="ECO:0000256" key="2">
    <source>
        <dbReference type="SAM" id="Phobius"/>
    </source>
</evidence>
<evidence type="ECO:0000313" key="3">
    <source>
        <dbReference type="EMBL" id="GIG23005.1"/>
    </source>
</evidence>
<gene>
    <name evidence="3" type="ORF">Cch01nite_37290</name>
</gene>
<feature type="region of interest" description="Disordered" evidence="1">
    <location>
        <begin position="255"/>
        <end position="307"/>
    </location>
</feature>
<evidence type="ECO:0000256" key="1">
    <source>
        <dbReference type="SAM" id="MobiDB-lite"/>
    </source>
</evidence>
<dbReference type="EMBL" id="BONK01000015">
    <property type="protein sequence ID" value="GIG23005.1"/>
    <property type="molecule type" value="Genomic_DNA"/>
</dbReference>
<feature type="transmembrane region" description="Helical" evidence="2">
    <location>
        <begin position="94"/>
        <end position="114"/>
    </location>
</feature>
<accession>A0A919P5C4</accession>
<evidence type="ECO:0000313" key="4">
    <source>
        <dbReference type="Proteomes" id="UP000632740"/>
    </source>
</evidence>
<dbReference type="Proteomes" id="UP000632740">
    <property type="component" value="Unassembled WGS sequence"/>
</dbReference>
<protein>
    <submittedName>
        <fullName evidence="3">Uncharacterized protein</fullName>
    </submittedName>
</protein>
<keyword evidence="2" id="KW-0472">Membrane</keyword>
<keyword evidence="2" id="KW-0812">Transmembrane</keyword>
<sequence length="497" mass="48861">MNDDQTPAPSDADDPAFARLRAADPAAGVEPDLARVRAALTGVTADVAAGATAAPGASGAAGGTSPAGDERVVVEEITVDELGAARARKRPARWLQVAAAVAGVVVIGGAGYVAGDAARGGGATGTAEPAIALQNPAVAPEAARDSAGTATSMSTDKASAWFGGRTVFSSRGLSDEGGSGDAWALDAAGVFSAATAAHLAEVLHVTGEPVLQYGSWTVGPQDGAGASVTLSPDGTASVSYYDPTRDPWACVRSAPDKVQGTTTDEGASAGGGAGSSTGAAIAPGEPTGPSGCTPSGAPAPDADAAKAQARDLMSALGVDPAGYELEVVDSGTPQAASVSAYQVLDGARTGVTWSFTVLGDGVQAAWGSLAPLVELGTYDVVSPVEAVERLGDPRFGGASGGMMPLAADARAVDGATTEMMPAPEATPTVPATPTAGAKLGWPVQEVVITKARLGVALTTLPDGASVLVPTYELSDADGSTWTVIAVVDDQLDFSPVG</sequence>
<dbReference type="RefSeq" id="WP_203758019.1">
    <property type="nucleotide sequence ID" value="NZ_BONK01000015.1"/>
</dbReference>
<feature type="compositionally biased region" description="Low complexity" evidence="1">
    <location>
        <begin position="298"/>
        <end position="307"/>
    </location>
</feature>
<dbReference type="AlphaFoldDB" id="A0A919P5C4"/>
<reference evidence="3" key="1">
    <citation type="submission" date="2021-01" db="EMBL/GenBank/DDBJ databases">
        <title>Whole genome shotgun sequence of Cellulomonas chitinilytica NBRC 110799.</title>
        <authorList>
            <person name="Komaki H."/>
            <person name="Tamura T."/>
        </authorList>
    </citation>
    <scope>NUCLEOTIDE SEQUENCE</scope>
    <source>
        <strain evidence="3">NBRC 110799</strain>
    </source>
</reference>